<proteinExistence type="predicted"/>
<feature type="region of interest" description="Disordered" evidence="1">
    <location>
        <begin position="1"/>
        <end position="24"/>
    </location>
</feature>
<feature type="compositionally biased region" description="Basic and acidic residues" evidence="1">
    <location>
        <begin position="81"/>
        <end position="103"/>
    </location>
</feature>
<feature type="compositionally biased region" description="Basic and acidic residues" evidence="1">
    <location>
        <begin position="130"/>
        <end position="139"/>
    </location>
</feature>
<evidence type="ECO:0000313" key="3">
    <source>
        <dbReference type="Proteomes" id="UP000596130"/>
    </source>
</evidence>
<evidence type="ECO:0000313" key="2">
    <source>
        <dbReference type="EMBL" id="QQC91681.1"/>
    </source>
</evidence>
<feature type="region of interest" description="Disordered" evidence="1">
    <location>
        <begin position="80"/>
        <end position="139"/>
    </location>
</feature>
<protein>
    <recommendedName>
        <fullName evidence="4">Lipoprotein</fullName>
    </recommendedName>
</protein>
<reference evidence="2 3" key="1">
    <citation type="submission" date="2020-12" db="EMBL/GenBank/DDBJ databases">
        <title>Identification and biosynthesis of polyene macrolides produced by Streptomyces alfalfae Men-myco-93-63.</title>
        <authorList>
            <person name="Liu D."/>
            <person name="Li Y."/>
            <person name="Liu L."/>
            <person name="Han X."/>
            <person name="Shen F."/>
        </authorList>
    </citation>
    <scope>NUCLEOTIDE SEQUENCE [LARGE SCALE GENOMIC DNA]</scope>
    <source>
        <strain evidence="2 3">Men-myco-93-63</strain>
    </source>
</reference>
<accession>A0A7T4PK05</accession>
<feature type="compositionally biased region" description="Polar residues" evidence="1">
    <location>
        <begin position="1"/>
        <end position="10"/>
    </location>
</feature>
<name>A0A7T4PK05_9ACTN</name>
<evidence type="ECO:0008006" key="4">
    <source>
        <dbReference type="Google" id="ProtNLM"/>
    </source>
</evidence>
<sequence length="186" mass="19227">MSAVPSYSTAPRSRPGPRRRSLLTGAAGVASAALVTGCSNSADPEAAARRSAVRRLRARAAEESAELLRRYDAVLAAHPSLAERLDPLRSEVRRHAEAFRDGRTPAPPASASSTATAPGAAGPSPSAPDVPKDPGDAVRALAEAERELADRRGKALLDAPDEQARLLASVAAAGAAHAYLLREGDK</sequence>
<dbReference type="PROSITE" id="PS51318">
    <property type="entry name" value="TAT"/>
    <property type="match status" value="1"/>
</dbReference>
<dbReference type="RefSeq" id="WP_198503748.1">
    <property type="nucleotide sequence ID" value="NZ_CP065959.1"/>
</dbReference>
<evidence type="ECO:0000256" key="1">
    <source>
        <dbReference type="SAM" id="MobiDB-lite"/>
    </source>
</evidence>
<dbReference type="EMBL" id="CP065959">
    <property type="protein sequence ID" value="QQC91681.1"/>
    <property type="molecule type" value="Genomic_DNA"/>
</dbReference>
<dbReference type="AlphaFoldDB" id="A0A7T4PK05"/>
<organism evidence="2 3">
    <name type="scientific">Streptomyces alfalfae</name>
    <dbReference type="NCBI Taxonomy" id="1642299"/>
    <lineage>
        <taxon>Bacteria</taxon>
        <taxon>Bacillati</taxon>
        <taxon>Actinomycetota</taxon>
        <taxon>Actinomycetes</taxon>
        <taxon>Kitasatosporales</taxon>
        <taxon>Streptomycetaceae</taxon>
        <taxon>Streptomyces</taxon>
    </lineage>
</organism>
<dbReference type="InterPro" id="IPR006311">
    <property type="entry name" value="TAT_signal"/>
</dbReference>
<feature type="compositionally biased region" description="Low complexity" evidence="1">
    <location>
        <begin position="109"/>
        <end position="124"/>
    </location>
</feature>
<gene>
    <name evidence="2" type="ORF">I8755_27210</name>
</gene>
<dbReference type="Proteomes" id="UP000596130">
    <property type="component" value="Chromosome"/>
</dbReference>